<dbReference type="Proteomes" id="UP001549164">
    <property type="component" value="Unassembled WGS sequence"/>
</dbReference>
<comment type="caution">
    <text evidence="1">The sequence shown here is derived from an EMBL/GenBank/DDBJ whole genome shotgun (WGS) entry which is preliminary data.</text>
</comment>
<proteinExistence type="predicted"/>
<name>A0ABV2ICN6_9HYPH</name>
<dbReference type="EMBL" id="JBEPLY010000005">
    <property type="protein sequence ID" value="MET3600007.1"/>
    <property type="molecule type" value="Genomic_DNA"/>
</dbReference>
<sequence>MSAKTSAKVLTANRLTDGIAVWLDANGRWTEDLQHALVARHDAAIDSLDEIGKRDFSANMIVDVDIIDVEERPDGRIWPVRLRERIRAEGPTIPYAAGYSFASPERVEA</sequence>
<dbReference type="Pfam" id="PF11011">
    <property type="entry name" value="DUF2849"/>
    <property type="match status" value="1"/>
</dbReference>
<organism evidence="1 2">
    <name type="scientific">Martelella mangrovi</name>
    <dbReference type="NCBI Taxonomy" id="1397477"/>
    <lineage>
        <taxon>Bacteria</taxon>
        <taxon>Pseudomonadati</taxon>
        <taxon>Pseudomonadota</taxon>
        <taxon>Alphaproteobacteria</taxon>
        <taxon>Hyphomicrobiales</taxon>
        <taxon>Aurantimonadaceae</taxon>
        <taxon>Martelella</taxon>
    </lineage>
</organism>
<dbReference type="InterPro" id="IPR021270">
    <property type="entry name" value="DUF2849"/>
</dbReference>
<dbReference type="RefSeq" id="WP_319520040.1">
    <property type="nucleotide sequence ID" value="NZ_JBEPLY010000005.1"/>
</dbReference>
<keyword evidence="2" id="KW-1185">Reference proteome</keyword>
<reference evidence="1 2" key="1">
    <citation type="submission" date="2024-06" db="EMBL/GenBank/DDBJ databases">
        <title>Genomic Encyclopedia of Type Strains, Phase IV (KMG-IV): sequencing the most valuable type-strain genomes for metagenomic binning, comparative biology and taxonomic classification.</title>
        <authorList>
            <person name="Goeker M."/>
        </authorList>
    </citation>
    <scope>NUCLEOTIDE SEQUENCE [LARGE SCALE GENOMIC DNA]</scope>
    <source>
        <strain evidence="1 2">DSM 28102</strain>
    </source>
</reference>
<gene>
    <name evidence="1" type="ORF">ABID12_001947</name>
</gene>
<evidence type="ECO:0008006" key="3">
    <source>
        <dbReference type="Google" id="ProtNLM"/>
    </source>
</evidence>
<evidence type="ECO:0000313" key="1">
    <source>
        <dbReference type="EMBL" id="MET3600007.1"/>
    </source>
</evidence>
<protein>
    <recommendedName>
        <fullName evidence="3">Nitrite reductase</fullName>
    </recommendedName>
</protein>
<evidence type="ECO:0000313" key="2">
    <source>
        <dbReference type="Proteomes" id="UP001549164"/>
    </source>
</evidence>
<accession>A0ABV2ICN6</accession>